<dbReference type="RefSeq" id="WP_067857766.1">
    <property type="nucleotide sequence ID" value="NZ_LGTW01000030.1"/>
</dbReference>
<evidence type="ECO:0000256" key="5">
    <source>
        <dbReference type="ARBA" id="ARBA00023239"/>
    </source>
</evidence>
<comment type="catalytic activity">
    <reaction evidence="6">
        <text>a (3S)-3-hydroxyacyl-CoA = a (2E)-enoyl-CoA + H2O</text>
        <dbReference type="Rhea" id="RHEA:16105"/>
        <dbReference type="ChEBI" id="CHEBI:15377"/>
        <dbReference type="ChEBI" id="CHEBI:57318"/>
        <dbReference type="ChEBI" id="CHEBI:58856"/>
        <dbReference type="EC" id="4.2.1.17"/>
    </reaction>
</comment>
<dbReference type="Proteomes" id="UP000070612">
    <property type="component" value="Unassembled WGS sequence"/>
</dbReference>
<dbReference type="Gene3D" id="3.90.226.10">
    <property type="entry name" value="2-enoyl-CoA Hydratase, Chain A, domain 1"/>
    <property type="match status" value="1"/>
</dbReference>
<proteinExistence type="inferred from homology"/>
<evidence type="ECO:0000256" key="8">
    <source>
        <dbReference type="RuleBase" id="RU003707"/>
    </source>
</evidence>
<evidence type="ECO:0000256" key="4">
    <source>
        <dbReference type="ARBA" id="ARBA00023098"/>
    </source>
</evidence>
<dbReference type="AlphaFoldDB" id="A0A132PCT1"/>
<accession>A0A132PCT1</accession>
<dbReference type="PATRIC" id="fig|59750.3.peg.4699"/>
<dbReference type="InterPro" id="IPR018376">
    <property type="entry name" value="Enoyl-CoA_hyd/isom_CS"/>
</dbReference>
<dbReference type="GO" id="GO:0004300">
    <property type="term" value="F:enoyl-CoA hydratase activity"/>
    <property type="evidence" value="ECO:0007669"/>
    <property type="project" value="UniProtKB-EC"/>
</dbReference>
<evidence type="ECO:0000256" key="7">
    <source>
        <dbReference type="ARBA" id="ARBA00023717"/>
    </source>
</evidence>
<evidence type="ECO:0000256" key="6">
    <source>
        <dbReference type="ARBA" id="ARBA00023709"/>
    </source>
</evidence>
<reference evidence="9 10" key="1">
    <citation type="submission" date="2015-07" db="EMBL/GenBank/DDBJ databases">
        <title>A draft genome sequence of Mycobacterium wolinskyi.</title>
        <authorList>
            <person name="de Man T.J."/>
            <person name="Perry K.A."/>
            <person name="Coulliette A.D."/>
            <person name="Jensen B."/>
            <person name="Toney N.C."/>
            <person name="Limbago B.M."/>
            <person name="Noble-Wang J."/>
        </authorList>
    </citation>
    <scope>NUCLEOTIDE SEQUENCE [LARGE SCALE GENOMIC DNA]</scope>
    <source>
        <strain evidence="9 10">CDC_01</strain>
    </source>
</reference>
<dbReference type="SUPFAM" id="SSF52096">
    <property type="entry name" value="ClpP/crotonase"/>
    <property type="match status" value="1"/>
</dbReference>
<keyword evidence="3" id="KW-0276">Fatty acid metabolism</keyword>
<dbReference type="PANTHER" id="PTHR11941:SF54">
    <property type="entry name" value="ENOYL-COA HYDRATASE, MITOCHONDRIAL"/>
    <property type="match status" value="1"/>
</dbReference>
<dbReference type="Gene3D" id="1.10.12.10">
    <property type="entry name" value="Lyase 2-enoyl-coa Hydratase, Chain A, domain 2"/>
    <property type="match status" value="1"/>
</dbReference>
<comment type="caution">
    <text evidence="9">The sequence shown here is derived from an EMBL/GenBank/DDBJ whole genome shotgun (WGS) entry which is preliminary data.</text>
</comment>
<name>A0A132PCT1_9MYCO</name>
<dbReference type="PANTHER" id="PTHR11941">
    <property type="entry name" value="ENOYL-COA HYDRATASE-RELATED"/>
    <property type="match status" value="1"/>
</dbReference>
<protein>
    <recommendedName>
        <fullName evidence="11">Enoyl-CoA hydratase</fullName>
    </recommendedName>
</protein>
<organism evidence="9 10">
    <name type="scientific">Mycolicibacterium wolinskyi</name>
    <dbReference type="NCBI Taxonomy" id="59750"/>
    <lineage>
        <taxon>Bacteria</taxon>
        <taxon>Bacillati</taxon>
        <taxon>Actinomycetota</taxon>
        <taxon>Actinomycetes</taxon>
        <taxon>Mycobacteriales</taxon>
        <taxon>Mycobacteriaceae</taxon>
        <taxon>Mycolicibacterium</taxon>
    </lineage>
</organism>
<evidence type="ECO:0000256" key="2">
    <source>
        <dbReference type="ARBA" id="ARBA00005254"/>
    </source>
</evidence>
<comment type="function">
    <text evidence="1">Could possibly oxidize fatty acids using specific components.</text>
</comment>
<evidence type="ECO:0000313" key="9">
    <source>
        <dbReference type="EMBL" id="KWX20143.1"/>
    </source>
</evidence>
<dbReference type="CDD" id="cd06558">
    <property type="entry name" value="crotonase-like"/>
    <property type="match status" value="1"/>
</dbReference>
<evidence type="ECO:0000256" key="3">
    <source>
        <dbReference type="ARBA" id="ARBA00022832"/>
    </source>
</evidence>
<evidence type="ECO:0000313" key="10">
    <source>
        <dbReference type="Proteomes" id="UP000070612"/>
    </source>
</evidence>
<gene>
    <name evidence="9" type="ORF">AFM11_31865</name>
</gene>
<dbReference type="InterPro" id="IPR029045">
    <property type="entry name" value="ClpP/crotonase-like_dom_sf"/>
</dbReference>
<dbReference type="InterPro" id="IPR014748">
    <property type="entry name" value="Enoyl-CoA_hydra_C"/>
</dbReference>
<keyword evidence="5" id="KW-0456">Lyase</keyword>
<evidence type="ECO:0000256" key="1">
    <source>
        <dbReference type="ARBA" id="ARBA00002994"/>
    </source>
</evidence>
<dbReference type="EMBL" id="LGTW01000030">
    <property type="protein sequence ID" value="KWX20143.1"/>
    <property type="molecule type" value="Genomic_DNA"/>
</dbReference>
<comment type="similarity">
    <text evidence="2 8">Belongs to the enoyl-CoA hydratase/isomerase family.</text>
</comment>
<keyword evidence="10" id="KW-1185">Reference proteome</keyword>
<dbReference type="InterPro" id="IPR001753">
    <property type="entry name" value="Enoyl-CoA_hydra/iso"/>
</dbReference>
<sequence length="251" mass="27127">MNDAVEWECRGPVGWIRLNRPAQRNAINQAVRYGLAQAFAELEAIDELGVIVLTGAGPMFCAGVDLKEHRPKRGLLDLGEPVSAPVDRCTRPVIAALNGPAVGGGFELALAADLRVAARSAWFALTELRIGSLPGSGGTQRLFDALPSAVAWRMLLSGKRMPSEDAERFGLVSDVFDDETFESDVEELVSTLAQAAPLSMRAAKLARTAAESTGAGLAMERVLWRVLADTEDRDEGRAAFREKRPPRFQGR</sequence>
<evidence type="ECO:0008006" key="11">
    <source>
        <dbReference type="Google" id="ProtNLM"/>
    </source>
</evidence>
<keyword evidence="4" id="KW-0443">Lipid metabolism</keyword>
<comment type="catalytic activity">
    <reaction evidence="7">
        <text>a 4-saturated-(3S)-3-hydroxyacyl-CoA = a (3E)-enoyl-CoA + H2O</text>
        <dbReference type="Rhea" id="RHEA:20724"/>
        <dbReference type="ChEBI" id="CHEBI:15377"/>
        <dbReference type="ChEBI" id="CHEBI:58521"/>
        <dbReference type="ChEBI" id="CHEBI:137480"/>
        <dbReference type="EC" id="4.2.1.17"/>
    </reaction>
</comment>
<dbReference type="GO" id="GO:0006635">
    <property type="term" value="P:fatty acid beta-oxidation"/>
    <property type="evidence" value="ECO:0007669"/>
    <property type="project" value="TreeGrafter"/>
</dbReference>
<dbReference type="PROSITE" id="PS00166">
    <property type="entry name" value="ENOYL_COA_HYDRATASE"/>
    <property type="match status" value="1"/>
</dbReference>
<dbReference type="Pfam" id="PF00378">
    <property type="entry name" value="ECH_1"/>
    <property type="match status" value="1"/>
</dbReference>